<sequence length="203" mass="22357">MHIRVAKFFSLFAVVALVLAAPALAQETNFDQLSQTEEAAPVITDVEALRLQLVQYTQNPENKDVKFDLVISPTFSSDRVQVTWQAIGVSEIISDTVQQISLLAGEDKTVSFVIRPRGLGATDVRARVEAFAADGTYSATASKTIGTFENAEVFPITNEYRIAQLLVLVKNVSLIAVVIIGSYLLIRFVYKKLRDRAFADTQS</sequence>
<reference evidence="3" key="2">
    <citation type="journal article" date="2021" name="Microbiome">
        <title>Successional dynamics and alternative stable states in a saline activated sludge microbial community over 9 years.</title>
        <authorList>
            <person name="Wang Y."/>
            <person name="Ye J."/>
            <person name="Ju F."/>
            <person name="Liu L."/>
            <person name="Boyd J.A."/>
            <person name="Deng Y."/>
            <person name="Parks D.H."/>
            <person name="Jiang X."/>
            <person name="Yin X."/>
            <person name="Woodcroft B.J."/>
            <person name="Tyson G.W."/>
            <person name="Hugenholtz P."/>
            <person name="Polz M.F."/>
            <person name="Zhang T."/>
        </authorList>
    </citation>
    <scope>NUCLEOTIDE SEQUENCE</scope>
    <source>
        <strain evidence="3">HKST-UBA12</strain>
    </source>
</reference>
<gene>
    <name evidence="3" type="ORF">KC640_00015</name>
</gene>
<proteinExistence type="predicted"/>
<keyword evidence="1" id="KW-1133">Transmembrane helix</keyword>
<evidence type="ECO:0000256" key="2">
    <source>
        <dbReference type="SAM" id="SignalP"/>
    </source>
</evidence>
<keyword evidence="1" id="KW-0812">Transmembrane</keyword>
<evidence type="ECO:0000313" key="3">
    <source>
        <dbReference type="EMBL" id="MCA9378790.1"/>
    </source>
</evidence>
<dbReference type="AlphaFoldDB" id="A0A955I4A8"/>
<evidence type="ECO:0000313" key="4">
    <source>
        <dbReference type="Proteomes" id="UP000760819"/>
    </source>
</evidence>
<accession>A0A955I4A8</accession>
<protein>
    <recommendedName>
        <fullName evidence="5">CopC domain-containing protein</fullName>
    </recommendedName>
</protein>
<evidence type="ECO:0008006" key="5">
    <source>
        <dbReference type="Google" id="ProtNLM"/>
    </source>
</evidence>
<keyword evidence="1" id="KW-0472">Membrane</keyword>
<dbReference type="EMBL" id="JAGQLI010000002">
    <property type="protein sequence ID" value="MCA9378790.1"/>
    <property type="molecule type" value="Genomic_DNA"/>
</dbReference>
<feature type="transmembrane region" description="Helical" evidence="1">
    <location>
        <begin position="165"/>
        <end position="186"/>
    </location>
</feature>
<name>A0A955I4A8_9BACT</name>
<reference evidence="3" key="1">
    <citation type="submission" date="2020-04" db="EMBL/GenBank/DDBJ databases">
        <authorList>
            <person name="Zhang T."/>
        </authorList>
    </citation>
    <scope>NUCLEOTIDE SEQUENCE</scope>
    <source>
        <strain evidence="3">HKST-UBA12</strain>
    </source>
</reference>
<comment type="caution">
    <text evidence="3">The sequence shown here is derived from an EMBL/GenBank/DDBJ whole genome shotgun (WGS) entry which is preliminary data.</text>
</comment>
<dbReference type="Proteomes" id="UP000760819">
    <property type="component" value="Unassembled WGS sequence"/>
</dbReference>
<feature type="chain" id="PRO_5037061688" description="CopC domain-containing protein" evidence="2">
    <location>
        <begin position="26"/>
        <end position="203"/>
    </location>
</feature>
<feature type="signal peptide" evidence="2">
    <location>
        <begin position="1"/>
        <end position="25"/>
    </location>
</feature>
<evidence type="ECO:0000256" key="1">
    <source>
        <dbReference type="SAM" id="Phobius"/>
    </source>
</evidence>
<organism evidence="3 4">
    <name type="scientific">Candidatus Dojkabacteria bacterium</name>
    <dbReference type="NCBI Taxonomy" id="2099670"/>
    <lineage>
        <taxon>Bacteria</taxon>
        <taxon>Candidatus Dojkabacteria</taxon>
    </lineage>
</organism>
<keyword evidence="2" id="KW-0732">Signal</keyword>